<evidence type="ECO:0000256" key="1">
    <source>
        <dbReference type="ARBA" id="ARBA00009986"/>
    </source>
</evidence>
<evidence type="ECO:0000256" key="4">
    <source>
        <dbReference type="ARBA" id="ARBA00040853"/>
    </source>
</evidence>
<dbReference type="GO" id="GO:0008886">
    <property type="term" value="F:glyceraldehyde-3-phosphate dehydrogenase (NADP+) (non-phosphorylating) activity"/>
    <property type="evidence" value="ECO:0007669"/>
    <property type="project" value="UniProtKB-EC"/>
</dbReference>
<dbReference type="EMBL" id="JAGKQH010000005">
    <property type="protein sequence ID" value="KAG6599347.1"/>
    <property type="molecule type" value="Genomic_DNA"/>
</dbReference>
<evidence type="ECO:0000256" key="3">
    <source>
        <dbReference type="ARBA" id="ARBA00038980"/>
    </source>
</evidence>
<accession>A0AAV6NKD4</accession>
<reference evidence="10 11" key="1">
    <citation type="journal article" date="2021" name="Hortic Res">
        <title>The domestication of Cucurbita argyrosperma as revealed by the genome of its wild relative.</title>
        <authorList>
            <person name="Barrera-Redondo J."/>
            <person name="Sanchez-de la Vega G."/>
            <person name="Aguirre-Liguori J.A."/>
            <person name="Castellanos-Morales G."/>
            <person name="Gutierrez-Guerrero Y.T."/>
            <person name="Aguirre-Dugua X."/>
            <person name="Aguirre-Planter E."/>
            <person name="Tenaillon M.I."/>
            <person name="Lira-Saade R."/>
            <person name="Eguiarte L.E."/>
        </authorList>
    </citation>
    <scope>NUCLEOTIDE SEQUENCE [LARGE SCALE GENOMIC DNA]</scope>
    <source>
        <strain evidence="10">JBR-2021</strain>
    </source>
</reference>
<keyword evidence="2" id="KW-0560">Oxidoreductase</keyword>
<comment type="similarity">
    <text evidence="1">Belongs to the aldehyde dehydrogenase family.</text>
</comment>
<dbReference type="GO" id="GO:0008911">
    <property type="term" value="F:lactaldehyde dehydrogenase (NAD+) activity"/>
    <property type="evidence" value="ECO:0007669"/>
    <property type="project" value="TreeGrafter"/>
</dbReference>
<protein>
    <recommendedName>
        <fullName evidence="4">NADP-dependent glyceraldehyde-3-phosphate dehydrogenase</fullName>
        <ecNumber evidence="3">1.2.1.9</ecNumber>
    </recommendedName>
    <alternativeName>
        <fullName evidence="5">Glyceraldehyde-3-phosphate dehydrogenase [NADP(+)]</fullName>
    </alternativeName>
    <alternativeName>
        <fullName evidence="6">Non-phosphorylating glyceraldehyde 3-phosphate dehydrogenase</fullName>
    </alternativeName>
    <alternativeName>
        <fullName evidence="7">Triosephosphate dehydrogenase</fullName>
    </alternativeName>
</protein>
<name>A0AAV6NKD4_9ROSI</name>
<comment type="caution">
    <text evidence="10">The sequence shown here is derived from an EMBL/GenBank/DDBJ whole genome shotgun (WGS) entry which is preliminary data.</text>
</comment>
<evidence type="ECO:0000256" key="5">
    <source>
        <dbReference type="ARBA" id="ARBA00042470"/>
    </source>
</evidence>
<evidence type="ECO:0000256" key="6">
    <source>
        <dbReference type="ARBA" id="ARBA00042646"/>
    </source>
</evidence>
<dbReference type="PANTHER" id="PTHR42991">
    <property type="entry name" value="ALDEHYDE DEHYDROGENASE"/>
    <property type="match status" value="1"/>
</dbReference>
<sequence>MRIAWEEPFGPVFPVIRISYIEEGIHHCNASNFGVQGCVFTKDLNKAILISNAMETGTVQINSILARGPDHFSFQARGIGSQGVTNSINMMTKVKTTVINSPTPSYTMG</sequence>
<evidence type="ECO:0000256" key="8">
    <source>
        <dbReference type="ARBA" id="ARBA00049186"/>
    </source>
</evidence>
<comment type="catalytic activity">
    <reaction evidence="8">
        <text>D-glyceraldehyde 3-phosphate + NADP(+) + H2O = (2R)-3-phosphoglycerate + NADPH + 2 H(+)</text>
        <dbReference type="Rhea" id="RHEA:14669"/>
        <dbReference type="ChEBI" id="CHEBI:15377"/>
        <dbReference type="ChEBI" id="CHEBI:15378"/>
        <dbReference type="ChEBI" id="CHEBI:57783"/>
        <dbReference type="ChEBI" id="CHEBI:58272"/>
        <dbReference type="ChEBI" id="CHEBI:58349"/>
        <dbReference type="ChEBI" id="CHEBI:59776"/>
        <dbReference type="EC" id="1.2.1.9"/>
    </reaction>
</comment>
<feature type="non-terminal residue" evidence="10">
    <location>
        <position position="1"/>
    </location>
</feature>
<dbReference type="Proteomes" id="UP000685013">
    <property type="component" value="Chromosome 5"/>
</dbReference>
<dbReference type="InterPro" id="IPR015590">
    <property type="entry name" value="Aldehyde_DH_dom"/>
</dbReference>
<evidence type="ECO:0000313" key="11">
    <source>
        <dbReference type="Proteomes" id="UP000685013"/>
    </source>
</evidence>
<dbReference type="PANTHER" id="PTHR42991:SF1">
    <property type="entry name" value="ALDEHYDE DEHYDROGENASE"/>
    <property type="match status" value="1"/>
</dbReference>
<dbReference type="AlphaFoldDB" id="A0AAV6NKD4"/>
<evidence type="ECO:0000259" key="9">
    <source>
        <dbReference type="Pfam" id="PF00171"/>
    </source>
</evidence>
<gene>
    <name evidence="10" type="primary">GAPN</name>
    <name evidence="10" type="ORF">SDJN03_09125</name>
</gene>
<dbReference type="InterPro" id="IPR051020">
    <property type="entry name" value="ALDH-related_metabolic_enz"/>
</dbReference>
<dbReference type="EC" id="1.2.1.9" evidence="3"/>
<evidence type="ECO:0000256" key="7">
    <source>
        <dbReference type="ARBA" id="ARBA00043052"/>
    </source>
</evidence>
<evidence type="ECO:0000313" key="10">
    <source>
        <dbReference type="EMBL" id="KAG6599347.1"/>
    </source>
</evidence>
<feature type="domain" description="Aldehyde dehydrogenase" evidence="9">
    <location>
        <begin position="1"/>
        <end position="96"/>
    </location>
</feature>
<organism evidence="10 11">
    <name type="scientific">Cucurbita argyrosperma subsp. sororia</name>
    <dbReference type="NCBI Taxonomy" id="37648"/>
    <lineage>
        <taxon>Eukaryota</taxon>
        <taxon>Viridiplantae</taxon>
        <taxon>Streptophyta</taxon>
        <taxon>Embryophyta</taxon>
        <taxon>Tracheophyta</taxon>
        <taxon>Spermatophyta</taxon>
        <taxon>Magnoliopsida</taxon>
        <taxon>eudicotyledons</taxon>
        <taxon>Gunneridae</taxon>
        <taxon>Pentapetalae</taxon>
        <taxon>rosids</taxon>
        <taxon>fabids</taxon>
        <taxon>Cucurbitales</taxon>
        <taxon>Cucurbitaceae</taxon>
        <taxon>Cucurbiteae</taxon>
        <taxon>Cucurbita</taxon>
    </lineage>
</organism>
<proteinExistence type="inferred from homology"/>
<keyword evidence="11" id="KW-1185">Reference proteome</keyword>
<evidence type="ECO:0000256" key="2">
    <source>
        <dbReference type="ARBA" id="ARBA00023002"/>
    </source>
</evidence>
<dbReference type="Pfam" id="PF00171">
    <property type="entry name" value="Aldedh"/>
    <property type="match status" value="1"/>
</dbReference>